<organism evidence="1 2">
    <name type="scientific">Kibdelosporangium lantanae</name>
    <dbReference type="NCBI Taxonomy" id="1497396"/>
    <lineage>
        <taxon>Bacteria</taxon>
        <taxon>Bacillati</taxon>
        <taxon>Actinomycetota</taxon>
        <taxon>Actinomycetes</taxon>
        <taxon>Pseudonocardiales</taxon>
        <taxon>Pseudonocardiaceae</taxon>
        <taxon>Kibdelosporangium</taxon>
    </lineage>
</organism>
<dbReference type="EMBL" id="JBHTIS010004175">
    <property type="protein sequence ID" value="MFD1052155.1"/>
    <property type="molecule type" value="Genomic_DNA"/>
</dbReference>
<keyword evidence="2" id="KW-1185">Reference proteome</keyword>
<accession>A0ABW3MNJ1</accession>
<protein>
    <submittedName>
        <fullName evidence="1">Uncharacterized protein</fullName>
    </submittedName>
</protein>
<reference evidence="2" key="1">
    <citation type="journal article" date="2019" name="Int. J. Syst. Evol. Microbiol.">
        <title>The Global Catalogue of Microorganisms (GCM) 10K type strain sequencing project: providing services to taxonomists for standard genome sequencing and annotation.</title>
        <authorList>
            <consortium name="The Broad Institute Genomics Platform"/>
            <consortium name="The Broad Institute Genome Sequencing Center for Infectious Disease"/>
            <person name="Wu L."/>
            <person name="Ma J."/>
        </authorList>
    </citation>
    <scope>NUCLEOTIDE SEQUENCE [LARGE SCALE GENOMIC DNA]</scope>
    <source>
        <strain evidence="2">JCM 31486</strain>
    </source>
</reference>
<name>A0ABW3MNJ1_9PSEU</name>
<proteinExistence type="predicted"/>
<evidence type="ECO:0000313" key="1">
    <source>
        <dbReference type="EMBL" id="MFD1052155.1"/>
    </source>
</evidence>
<sequence>ATAVARRVTERLEGTYTDGHRLLTATSTFDATAGDFNLGTGFSGNDNAAVFQRLSTLVKEQGPYTVDLGALADLGFEPDETVQLVDVLVQLGHLDSKLTVPENRVAYFADRYNVLDFTLPGLEDFASDIFFVLHDTATEISAATTEIEATLDAM</sequence>
<gene>
    <name evidence="1" type="ORF">ACFQ1S_44565</name>
</gene>
<dbReference type="Proteomes" id="UP001597045">
    <property type="component" value="Unassembled WGS sequence"/>
</dbReference>
<evidence type="ECO:0000313" key="2">
    <source>
        <dbReference type="Proteomes" id="UP001597045"/>
    </source>
</evidence>
<comment type="caution">
    <text evidence="1">The sequence shown here is derived from an EMBL/GenBank/DDBJ whole genome shotgun (WGS) entry which is preliminary data.</text>
</comment>
<feature type="non-terminal residue" evidence="1">
    <location>
        <position position="1"/>
    </location>
</feature>